<dbReference type="Proteomes" id="UP000031036">
    <property type="component" value="Unassembled WGS sequence"/>
</dbReference>
<evidence type="ECO:0000313" key="2">
    <source>
        <dbReference type="Proteomes" id="UP000031036"/>
    </source>
</evidence>
<evidence type="ECO:0000313" key="1">
    <source>
        <dbReference type="EMBL" id="KHN79960.1"/>
    </source>
</evidence>
<dbReference type="EMBL" id="JPKZ01001802">
    <property type="protein sequence ID" value="KHN79960.1"/>
    <property type="molecule type" value="Genomic_DNA"/>
</dbReference>
<dbReference type="AlphaFoldDB" id="A0A0B2VG55"/>
<comment type="caution">
    <text evidence="1">The sequence shown here is derived from an EMBL/GenBank/DDBJ whole genome shotgun (WGS) entry which is preliminary data.</text>
</comment>
<gene>
    <name evidence="1" type="ORF">Tcan_00663</name>
</gene>
<name>A0A0B2VG55_TOXCA</name>
<sequence>FIAEKRIRELSVPYSSLSHTTEHSNLDRNGMSYISVESSSITDYNNANRISIGLSITEKKFTKTRLPQLKAFLDPIDVHIPSYLFYTIYTSNHALCRGHIELALSSMENAFDAYF</sequence>
<reference evidence="1 2" key="1">
    <citation type="submission" date="2014-11" db="EMBL/GenBank/DDBJ databases">
        <title>Genetic blueprint of the zoonotic pathogen Toxocara canis.</title>
        <authorList>
            <person name="Zhu X.-Q."/>
            <person name="Korhonen P.K."/>
            <person name="Cai H."/>
            <person name="Young N.D."/>
            <person name="Nejsum P."/>
            <person name="von Samson-Himmelstjerna G."/>
            <person name="Boag P.R."/>
            <person name="Tan P."/>
            <person name="Li Q."/>
            <person name="Min J."/>
            <person name="Yang Y."/>
            <person name="Wang X."/>
            <person name="Fang X."/>
            <person name="Hall R.S."/>
            <person name="Hofmann A."/>
            <person name="Sternberg P.W."/>
            <person name="Jex A.R."/>
            <person name="Gasser R.B."/>
        </authorList>
    </citation>
    <scope>NUCLEOTIDE SEQUENCE [LARGE SCALE GENOMIC DNA]</scope>
    <source>
        <strain evidence="1">PN_DK_2014</strain>
    </source>
</reference>
<organism evidence="1 2">
    <name type="scientific">Toxocara canis</name>
    <name type="common">Canine roundworm</name>
    <dbReference type="NCBI Taxonomy" id="6265"/>
    <lineage>
        <taxon>Eukaryota</taxon>
        <taxon>Metazoa</taxon>
        <taxon>Ecdysozoa</taxon>
        <taxon>Nematoda</taxon>
        <taxon>Chromadorea</taxon>
        <taxon>Rhabditida</taxon>
        <taxon>Spirurina</taxon>
        <taxon>Ascaridomorpha</taxon>
        <taxon>Ascaridoidea</taxon>
        <taxon>Toxocaridae</taxon>
        <taxon>Toxocara</taxon>
    </lineage>
</organism>
<proteinExistence type="predicted"/>
<accession>A0A0B2VG55</accession>
<feature type="non-terminal residue" evidence="1">
    <location>
        <position position="115"/>
    </location>
</feature>
<keyword evidence="2" id="KW-1185">Reference proteome</keyword>
<protein>
    <submittedName>
        <fullName evidence="1">Uncharacterized protein</fullName>
    </submittedName>
</protein>
<feature type="non-terminal residue" evidence="1">
    <location>
        <position position="1"/>
    </location>
</feature>